<feature type="coiled-coil region" evidence="3">
    <location>
        <begin position="107"/>
        <end position="156"/>
    </location>
</feature>
<keyword evidence="7" id="KW-1185">Reference proteome</keyword>
<feature type="transmembrane region" description="Helical" evidence="4">
    <location>
        <begin position="9"/>
        <end position="29"/>
    </location>
</feature>
<dbReference type="PANTHER" id="PTHR32347:SF14">
    <property type="entry name" value="EFFLUX SYSTEM COMPONENT YKNX-RELATED"/>
    <property type="match status" value="1"/>
</dbReference>
<dbReference type="Proteomes" id="UP000319040">
    <property type="component" value="Unassembled WGS sequence"/>
</dbReference>
<keyword evidence="4" id="KW-0472">Membrane</keyword>
<dbReference type="OrthoDB" id="1522431at2"/>
<evidence type="ECO:0000259" key="5">
    <source>
        <dbReference type="Pfam" id="PF25990"/>
    </source>
</evidence>
<keyword evidence="4" id="KW-1133">Transmembrane helix</keyword>
<dbReference type="Gene3D" id="2.40.420.20">
    <property type="match status" value="1"/>
</dbReference>
<dbReference type="GO" id="GO:0030313">
    <property type="term" value="C:cell envelope"/>
    <property type="evidence" value="ECO:0007669"/>
    <property type="project" value="UniProtKB-SubCell"/>
</dbReference>
<evidence type="ECO:0000256" key="2">
    <source>
        <dbReference type="ARBA" id="ARBA00023054"/>
    </source>
</evidence>
<evidence type="ECO:0000313" key="7">
    <source>
        <dbReference type="Proteomes" id="UP000319040"/>
    </source>
</evidence>
<dbReference type="InterPro" id="IPR050465">
    <property type="entry name" value="UPF0194_transport"/>
</dbReference>
<dbReference type="Gene3D" id="2.40.30.170">
    <property type="match status" value="1"/>
</dbReference>
<evidence type="ECO:0000256" key="4">
    <source>
        <dbReference type="SAM" id="Phobius"/>
    </source>
</evidence>
<reference evidence="6 7" key="1">
    <citation type="submission" date="2017-05" db="EMBL/GenBank/DDBJ databases">
        <authorList>
            <person name="Varghese N."/>
            <person name="Submissions S."/>
        </authorList>
    </citation>
    <scope>NUCLEOTIDE SEQUENCE [LARGE SCALE GENOMIC DNA]</scope>
    <source>
        <strain evidence="6 7">DSM 27040</strain>
    </source>
</reference>
<evidence type="ECO:0000256" key="1">
    <source>
        <dbReference type="ARBA" id="ARBA00004196"/>
    </source>
</evidence>
<feature type="domain" description="YknX-like beta-barrel" evidence="5">
    <location>
        <begin position="267"/>
        <end position="335"/>
    </location>
</feature>
<proteinExistence type="predicted"/>
<evidence type="ECO:0000256" key="3">
    <source>
        <dbReference type="SAM" id="Coils"/>
    </source>
</evidence>
<accession>A0A521EDF6</accession>
<evidence type="ECO:0000313" key="6">
    <source>
        <dbReference type="EMBL" id="SMO81220.1"/>
    </source>
</evidence>
<keyword evidence="2 3" id="KW-0175">Coiled coil</keyword>
<gene>
    <name evidence="6" type="ORF">SAMN06265379_10887</name>
</gene>
<dbReference type="PANTHER" id="PTHR32347">
    <property type="entry name" value="EFFLUX SYSTEM COMPONENT YKNX-RELATED"/>
    <property type="match status" value="1"/>
</dbReference>
<protein>
    <submittedName>
        <fullName evidence="6">Multidrug resistance efflux pump</fullName>
    </submittedName>
</protein>
<dbReference type="RefSeq" id="WP_142534139.1">
    <property type="nucleotide sequence ID" value="NZ_FXTB01000008.1"/>
</dbReference>
<name>A0A521EDF6_SACCC</name>
<dbReference type="EMBL" id="FXTB01000008">
    <property type="protein sequence ID" value="SMO81220.1"/>
    <property type="molecule type" value="Genomic_DNA"/>
</dbReference>
<keyword evidence="4" id="KW-0812">Transmembrane</keyword>
<dbReference type="AlphaFoldDB" id="A0A521EDF6"/>
<dbReference type="Pfam" id="PF25990">
    <property type="entry name" value="Beta-barrel_YknX"/>
    <property type="match status" value="1"/>
</dbReference>
<sequence>MLNKIPKKYVLTGAAVLLFMILIVVFWPASVNYQTVRAQIMPFAMEVAADGEVQALEFESINIPEILSRRDVGIWRMKISDLVTEGTQVKKGDFVASLDPSEVEERLVRIKERIEEHNNSLESAILDSTIQLMQKREELTNAKDNLEESLIRVEQSQYESKATQRQAGIALEKAQLEINAKLRNYDKEVLRQKIKINRIKKYLSRDVETKDLLEKLKSQLRITSPSNGIVVYGRSYRGRKIKVDDDVGPWMPIIATIPDLSSLYSEAIVKEIDIAKVKVGQPVQITIDAFPEFIFQGEIKNVANIGQPIPGTSMNGFKVVISFDTKGKKVLPGMTTANKITIASYSNDIVVPREAVFGNDTAYYVFKKQGGSIIKTRVQLGGENETHIRIVNGLQQNDKVLMARPDEYIEGKHINP</sequence>
<comment type="subcellular location">
    <subcellularLocation>
        <location evidence="1">Cell envelope</location>
    </subcellularLocation>
</comment>
<organism evidence="6 7">
    <name type="scientific">Saccharicrinis carchari</name>
    <dbReference type="NCBI Taxonomy" id="1168039"/>
    <lineage>
        <taxon>Bacteria</taxon>
        <taxon>Pseudomonadati</taxon>
        <taxon>Bacteroidota</taxon>
        <taxon>Bacteroidia</taxon>
        <taxon>Marinilabiliales</taxon>
        <taxon>Marinilabiliaceae</taxon>
        <taxon>Saccharicrinis</taxon>
    </lineage>
</organism>
<dbReference type="InterPro" id="IPR058636">
    <property type="entry name" value="Beta-barrel_YknX"/>
</dbReference>